<dbReference type="Gene3D" id="2.120.10.30">
    <property type="entry name" value="TolB, C-terminal domain"/>
    <property type="match status" value="2"/>
</dbReference>
<dbReference type="PANTHER" id="PTHR46388">
    <property type="entry name" value="NHL REPEAT-CONTAINING PROTEIN 2"/>
    <property type="match status" value="1"/>
</dbReference>
<name>D2V3I9_NAEGR</name>
<dbReference type="Pfam" id="PF23106">
    <property type="entry name" value="EGF_Teneurin"/>
    <property type="match status" value="1"/>
</dbReference>
<dbReference type="GeneID" id="8852365"/>
<reference evidence="2 3" key="1">
    <citation type="journal article" date="2010" name="Cell">
        <title>The genome of Naegleria gruberi illuminates early eukaryotic versatility.</title>
        <authorList>
            <person name="Fritz-Laylin L.K."/>
            <person name="Prochnik S.E."/>
            <person name="Ginger M.L."/>
            <person name="Dacks J.B."/>
            <person name="Carpenter M.L."/>
            <person name="Field M.C."/>
            <person name="Kuo A."/>
            <person name="Paredez A."/>
            <person name="Chapman J."/>
            <person name="Pham J."/>
            <person name="Shu S."/>
            <person name="Neupane R."/>
            <person name="Cipriano M."/>
            <person name="Mancuso J."/>
            <person name="Tu H."/>
            <person name="Salamov A."/>
            <person name="Lindquist E."/>
            <person name="Shapiro H."/>
            <person name="Lucas S."/>
            <person name="Grigoriev I.V."/>
            <person name="Cande W.Z."/>
            <person name="Fulton C."/>
            <person name="Rokhsar D.S."/>
            <person name="Dawson S.C."/>
        </authorList>
    </citation>
    <scope>NUCLEOTIDE SEQUENCE [LARGE SCALE GENOMIC DNA]</scope>
    <source>
        <strain evidence="2 3">NEG-M</strain>
    </source>
</reference>
<evidence type="ECO:0000313" key="3">
    <source>
        <dbReference type="Proteomes" id="UP000006671"/>
    </source>
</evidence>
<dbReference type="OrthoDB" id="5307922at2759"/>
<accession>D2V3I9</accession>
<feature type="domain" description="Teneurin NHL" evidence="1">
    <location>
        <begin position="107"/>
        <end position="274"/>
    </location>
</feature>
<dbReference type="SUPFAM" id="SSF101898">
    <property type="entry name" value="NHL repeat"/>
    <property type="match status" value="1"/>
</dbReference>
<dbReference type="InParanoid" id="D2V3I9"/>
<dbReference type="InterPro" id="IPR011042">
    <property type="entry name" value="6-blade_b-propeller_TolB-like"/>
</dbReference>
<dbReference type="Proteomes" id="UP000006671">
    <property type="component" value="Unassembled WGS sequence"/>
</dbReference>
<dbReference type="Gene3D" id="2.10.25.10">
    <property type="entry name" value="Laminin"/>
    <property type="match status" value="1"/>
</dbReference>
<proteinExistence type="predicted"/>
<protein>
    <recommendedName>
        <fullName evidence="1">Teneurin NHL domain-containing protein</fullName>
    </recommendedName>
</protein>
<evidence type="ECO:0000313" key="2">
    <source>
        <dbReference type="EMBL" id="EFC48645.1"/>
    </source>
</evidence>
<gene>
    <name evidence="2" type="ORF">NAEGRDRAFT_78414</name>
</gene>
<dbReference type="KEGG" id="ngr:NAEGRDRAFT_78414"/>
<dbReference type="PANTHER" id="PTHR46388:SF2">
    <property type="entry name" value="NHL REPEAT-CONTAINING PROTEIN 2"/>
    <property type="match status" value="1"/>
</dbReference>
<dbReference type="Pfam" id="PF25021">
    <property type="entry name" value="TEN_NHL"/>
    <property type="match status" value="1"/>
</dbReference>
<dbReference type="EMBL" id="GG738850">
    <property type="protein sequence ID" value="EFC48645.1"/>
    <property type="molecule type" value="Genomic_DNA"/>
</dbReference>
<dbReference type="RefSeq" id="XP_002681389.1">
    <property type="nucleotide sequence ID" value="XM_002681343.1"/>
</dbReference>
<evidence type="ECO:0000259" key="1">
    <source>
        <dbReference type="Pfam" id="PF25021"/>
    </source>
</evidence>
<keyword evidence="3" id="KW-1185">Reference proteome</keyword>
<organism evidence="3">
    <name type="scientific">Naegleria gruberi</name>
    <name type="common">Amoeba</name>
    <dbReference type="NCBI Taxonomy" id="5762"/>
    <lineage>
        <taxon>Eukaryota</taxon>
        <taxon>Discoba</taxon>
        <taxon>Heterolobosea</taxon>
        <taxon>Tetramitia</taxon>
        <taxon>Eutetramitia</taxon>
        <taxon>Vahlkampfiidae</taxon>
        <taxon>Naegleria</taxon>
    </lineage>
</organism>
<dbReference type="InterPro" id="IPR056822">
    <property type="entry name" value="TEN_NHL"/>
</dbReference>
<dbReference type="VEuPathDB" id="AmoebaDB:NAEGRDRAFT_78414"/>
<sequence length="630" mass="68908">MSTFIGGGTSPITNGILTTNATLSRPSGLALYRGEVYLVDSARILKVNNHNNSLTIIADVNAMLNNPFGICLNDEGEIFIVERASHVVRKILTNGTIIVFAGIVNQQGYSGDGGLAVNAALNWPYDVACDLKTGDVYISDNENQLIRKVFKNGTITTIAGSRSGGTTQDGSLATQTVINRPMMMSLSSNGNLYFTSNICTIRKISTNQTISTVAGDGQNNNYRKNDILATLVTLDVPFGVDEGPFGELYIAETYLSAIRKVSPNGIISKIAGTFQSGVSLNTVLDASKAQITDPYDVIVDPSTGIVYFSEYSSDVKRVAKLEPYCTFPFELINGTCTYSCYGIGYDDARVCAGHGICLSNNTCQCESGWKGNNQCSLPSCELLNNCTGNGMCISNNTCECNSKWKHIDCSISICIPYLNLNSQLQCSQDLNSQLLTFNELQSNINLNPINLNENQQITFILGNNFTNNLENSKYFISSSISQSNLQFYSNVTNLVLQNSNSTFIQLQLSNSIQFHFKNIDIELSSFNYTCLRYDYLLNRWTNESISTIIDLSVNEITCSTNYLSTSIVIQRYRIIEVVPSKSNVIPKVSNSNGGTVVNPKESNRGIISHAIRLVGSTTLTVVIMMIFNIL</sequence>
<dbReference type="AlphaFoldDB" id="D2V3I9"/>
<dbReference type="eggNOG" id="KOG1225">
    <property type="taxonomic scope" value="Eukaryota"/>
</dbReference>